<reference evidence="1 2" key="1">
    <citation type="submission" date="2018-12" db="EMBL/GenBank/DDBJ databases">
        <title>Genome sequence from the cellulolytic species, Caldicellulosiruptor changbaiensis.</title>
        <authorList>
            <person name="Blumer-Schuette S.E."/>
            <person name="Mendoza C."/>
        </authorList>
    </citation>
    <scope>NUCLEOTIDE SEQUENCE [LARGE SCALE GENOMIC DNA]</scope>
    <source>
        <strain evidence="1 2">CBS-Z</strain>
    </source>
</reference>
<protein>
    <submittedName>
        <fullName evidence="1">Uncharacterized protein</fullName>
    </submittedName>
</protein>
<gene>
    <name evidence="1" type="ORF">ELD05_07715</name>
</gene>
<dbReference type="KEGG" id="ccha:ELD05_07715"/>
<evidence type="ECO:0000313" key="1">
    <source>
        <dbReference type="EMBL" id="AZT90542.1"/>
    </source>
</evidence>
<organism evidence="1 2">
    <name type="scientific">Caldicellulosiruptor changbaiensis</name>
    <dbReference type="NCBI Taxonomy" id="1222016"/>
    <lineage>
        <taxon>Bacteria</taxon>
        <taxon>Bacillati</taxon>
        <taxon>Bacillota</taxon>
        <taxon>Bacillota incertae sedis</taxon>
        <taxon>Caldicellulosiruptorales</taxon>
        <taxon>Caldicellulosiruptoraceae</taxon>
        <taxon>Caldicellulosiruptor</taxon>
    </lineage>
</organism>
<dbReference type="AlphaFoldDB" id="A0A3T0D6L3"/>
<dbReference type="Proteomes" id="UP000282930">
    <property type="component" value="Chromosome"/>
</dbReference>
<keyword evidence="2" id="KW-1185">Reference proteome</keyword>
<name>A0A3T0D6L3_9FIRM</name>
<proteinExistence type="predicted"/>
<dbReference type="EMBL" id="CP034791">
    <property type="protein sequence ID" value="AZT90542.1"/>
    <property type="molecule type" value="Genomic_DNA"/>
</dbReference>
<accession>A0A3T0D6L3</accession>
<sequence length="66" mass="7638">MKQTVDVLSQIAQLKEVDYKNTLMITSLIEVLVDKGIIVRKEVFEKSIFLDRLVESEAKRRNEKGT</sequence>
<evidence type="ECO:0000313" key="2">
    <source>
        <dbReference type="Proteomes" id="UP000282930"/>
    </source>
</evidence>
<dbReference type="RefSeq" id="WP_127351966.1">
    <property type="nucleotide sequence ID" value="NZ_CP034791.1"/>
</dbReference>